<name>A0ACA9LE48_9GLOM</name>
<comment type="caution">
    <text evidence="1">The sequence shown here is derived from an EMBL/GenBank/DDBJ whole genome shotgun (WGS) entry which is preliminary data.</text>
</comment>
<evidence type="ECO:0000313" key="2">
    <source>
        <dbReference type="Proteomes" id="UP000789366"/>
    </source>
</evidence>
<feature type="non-terminal residue" evidence="1">
    <location>
        <position position="198"/>
    </location>
</feature>
<organism evidence="1 2">
    <name type="scientific">Cetraspora pellucida</name>
    <dbReference type="NCBI Taxonomy" id="1433469"/>
    <lineage>
        <taxon>Eukaryota</taxon>
        <taxon>Fungi</taxon>
        <taxon>Fungi incertae sedis</taxon>
        <taxon>Mucoromycota</taxon>
        <taxon>Glomeromycotina</taxon>
        <taxon>Glomeromycetes</taxon>
        <taxon>Diversisporales</taxon>
        <taxon>Gigasporaceae</taxon>
        <taxon>Cetraspora</taxon>
    </lineage>
</organism>
<proteinExistence type="predicted"/>
<gene>
    <name evidence="1" type="ORF">SPELUC_LOCUS4127</name>
</gene>
<dbReference type="Proteomes" id="UP000789366">
    <property type="component" value="Unassembled WGS sequence"/>
</dbReference>
<reference evidence="1" key="1">
    <citation type="submission" date="2021-06" db="EMBL/GenBank/DDBJ databases">
        <authorList>
            <person name="Kallberg Y."/>
            <person name="Tangrot J."/>
            <person name="Rosling A."/>
        </authorList>
    </citation>
    <scope>NUCLEOTIDE SEQUENCE</scope>
    <source>
        <strain evidence="1">28 12/20/2015</strain>
    </source>
</reference>
<dbReference type="EMBL" id="CAJVPW010003518">
    <property type="protein sequence ID" value="CAG8525453.1"/>
    <property type="molecule type" value="Genomic_DNA"/>
</dbReference>
<sequence length="198" mass="23566">MMFASISMLKQPSKDLNDWGVCQTCPCWSPWRRAFKKRFARRYISRAGIPLIEDPRKLPEGASIKNRIAILEILLNEYYLDTSYLESISKVRKRYEEYERLENDENDSTKTESNILEAEKKMKIRDAWNIYFELAKAKNDEEKLFKMVNCYLIGKVEKDECLVLNTEINLYNKRKYIEAYNIFLKLISSKNKEISFQV</sequence>
<protein>
    <submittedName>
        <fullName evidence="1">15725_t:CDS:1</fullName>
    </submittedName>
</protein>
<keyword evidence="2" id="KW-1185">Reference proteome</keyword>
<evidence type="ECO:0000313" key="1">
    <source>
        <dbReference type="EMBL" id="CAG8525453.1"/>
    </source>
</evidence>
<accession>A0ACA9LE48</accession>